<comment type="caution">
    <text evidence="4">The sequence shown here is derived from an EMBL/GenBank/DDBJ whole genome shotgun (WGS) entry which is preliminary data.</text>
</comment>
<dbReference type="SUPFAM" id="SSF51197">
    <property type="entry name" value="Clavaminate synthase-like"/>
    <property type="match status" value="1"/>
</dbReference>
<dbReference type="SMART" id="SM00558">
    <property type="entry name" value="JmjC"/>
    <property type="match status" value="1"/>
</dbReference>
<keyword evidence="5" id="KW-1185">Reference proteome</keyword>
<dbReference type="EMBL" id="JAMRDG010000001">
    <property type="protein sequence ID" value="KAJ3698822.1"/>
    <property type="molecule type" value="Genomic_DNA"/>
</dbReference>
<dbReference type="PROSITE" id="PS51184">
    <property type="entry name" value="JMJC"/>
    <property type="match status" value="1"/>
</dbReference>
<feature type="region of interest" description="Disordered" evidence="2">
    <location>
        <begin position="1"/>
        <end position="25"/>
    </location>
</feature>
<dbReference type="Gene3D" id="2.60.120.650">
    <property type="entry name" value="Cupin"/>
    <property type="match status" value="1"/>
</dbReference>
<feature type="region of interest" description="Disordered" evidence="2">
    <location>
        <begin position="354"/>
        <end position="386"/>
    </location>
</feature>
<dbReference type="AlphaFoldDB" id="A0AAD5ZJ25"/>
<dbReference type="Proteomes" id="UP001210211">
    <property type="component" value="Unassembled WGS sequence"/>
</dbReference>
<organism evidence="4 5">
    <name type="scientific">Rhynchospora tenuis</name>
    <dbReference type="NCBI Taxonomy" id="198213"/>
    <lineage>
        <taxon>Eukaryota</taxon>
        <taxon>Viridiplantae</taxon>
        <taxon>Streptophyta</taxon>
        <taxon>Embryophyta</taxon>
        <taxon>Tracheophyta</taxon>
        <taxon>Spermatophyta</taxon>
        <taxon>Magnoliopsida</taxon>
        <taxon>Liliopsida</taxon>
        <taxon>Poales</taxon>
        <taxon>Cyperaceae</taxon>
        <taxon>Cyperoideae</taxon>
        <taxon>Rhynchosporeae</taxon>
        <taxon>Rhynchospora</taxon>
    </lineage>
</organism>
<feature type="domain" description="JmjC" evidence="3">
    <location>
        <begin position="183"/>
        <end position="334"/>
    </location>
</feature>
<accession>A0AAD5ZJ25</accession>
<dbReference type="InterPro" id="IPR041667">
    <property type="entry name" value="Cupin_8"/>
</dbReference>
<dbReference type="PANTHER" id="PTHR12461:SF102">
    <property type="entry name" value="LYSINE-SPECIFIC DEMETHYLASE JMJ31"/>
    <property type="match status" value="1"/>
</dbReference>
<name>A0AAD5ZJ25_9POAL</name>
<evidence type="ECO:0000313" key="4">
    <source>
        <dbReference type="EMBL" id="KAJ3698822.1"/>
    </source>
</evidence>
<proteinExistence type="inferred from homology"/>
<dbReference type="PANTHER" id="PTHR12461">
    <property type="entry name" value="HYPOXIA-INDUCIBLE FACTOR 1 ALPHA INHIBITOR-RELATED"/>
    <property type="match status" value="1"/>
</dbReference>
<comment type="similarity">
    <text evidence="1">Belongs to the JARID1 histone demethylase family.</text>
</comment>
<evidence type="ECO:0000259" key="3">
    <source>
        <dbReference type="PROSITE" id="PS51184"/>
    </source>
</evidence>
<feature type="compositionally biased region" description="Acidic residues" evidence="2">
    <location>
        <begin position="364"/>
        <end position="377"/>
    </location>
</feature>
<evidence type="ECO:0000313" key="5">
    <source>
        <dbReference type="Proteomes" id="UP001210211"/>
    </source>
</evidence>
<sequence>MRELTGEINELENRERRLSEKEMEAGEGERVEASLRIRHFEGTISPEEFATEIESKNIPGVFRGAVKGWESISLWDPSNGGLDYMMEKVGPAAVVEAMMSNYEHIFKGDLRSHERVVLPFSAFIASCKSYFEQLSLPSVSSHVSKSARDKEICEETCSTSLDAPDRLYLAQIPIYSVERTERCSLEVLKEDIQTPVFIANKCISSINFWMNRARSRSSTHYDPHHNILCVVSGQKEVTLWPPEACRFLYPMPIYGEASNHSAVSIEDPDLSVHARAKNMKGYSEKVILNPGDALFIPEGWFHQVDSSDLTVAVNFWWVSRIMSDMVDHMDAYYLRRILNRLVCKEMDRMLPKRSNLSLNKEENSQDDESAEGCEESDTNSKLTKVGSNGDKSTILGQLEPYDLQLLGKLISLVHENVEYIGQCQNTPTDSNDESSETSNQIKHIPNGDNAPLSVDDTLAQIFSSLEPLALQKILLVIAECFPRTLEALVMHMLGPAAAEVLTRKFDEMEPLFTKEQQEEFYKKFYSVFDDPAAAMNAILNAKETFAFQAFQNVLDQYVGAQVIRLA</sequence>
<protein>
    <recommendedName>
        <fullName evidence="3">JmjC domain-containing protein</fullName>
    </recommendedName>
</protein>
<dbReference type="InterPro" id="IPR003347">
    <property type="entry name" value="JmjC_dom"/>
</dbReference>
<gene>
    <name evidence="4" type="ORF">LUZ61_002527</name>
</gene>
<evidence type="ECO:0000256" key="1">
    <source>
        <dbReference type="ARBA" id="ARBA00006801"/>
    </source>
</evidence>
<reference evidence="4 5" key="1">
    <citation type="journal article" date="2022" name="Cell">
        <title>Repeat-based holocentromeres influence genome architecture and karyotype evolution.</title>
        <authorList>
            <person name="Hofstatter P.G."/>
            <person name="Thangavel G."/>
            <person name="Lux T."/>
            <person name="Neumann P."/>
            <person name="Vondrak T."/>
            <person name="Novak P."/>
            <person name="Zhang M."/>
            <person name="Costa L."/>
            <person name="Castellani M."/>
            <person name="Scott A."/>
            <person name="Toegelov H."/>
            <person name="Fuchs J."/>
            <person name="Mata-Sucre Y."/>
            <person name="Dias Y."/>
            <person name="Vanzela A.L.L."/>
            <person name="Huettel B."/>
            <person name="Almeida C.C.S."/>
            <person name="Simkova H."/>
            <person name="Souza G."/>
            <person name="Pedrosa-Harand A."/>
            <person name="Macas J."/>
            <person name="Mayer K.F.X."/>
            <person name="Houben A."/>
            <person name="Marques A."/>
        </authorList>
    </citation>
    <scope>NUCLEOTIDE SEQUENCE [LARGE SCALE GENOMIC DNA]</scope>
    <source>
        <strain evidence="4">RhyTen1mFocal</strain>
    </source>
</reference>
<feature type="region of interest" description="Disordered" evidence="2">
    <location>
        <begin position="423"/>
        <end position="449"/>
    </location>
</feature>
<evidence type="ECO:0000256" key="2">
    <source>
        <dbReference type="SAM" id="MobiDB-lite"/>
    </source>
</evidence>
<dbReference type="Pfam" id="PF13621">
    <property type="entry name" value="Cupin_8"/>
    <property type="match status" value="1"/>
</dbReference>